<feature type="transmembrane region" description="Helical" evidence="1">
    <location>
        <begin position="105"/>
        <end position="125"/>
    </location>
</feature>
<dbReference type="AlphaFoldDB" id="Q07GW1"/>
<keyword evidence="1" id="KW-0472">Membrane</keyword>
<protein>
    <submittedName>
        <fullName evidence="2">Uncharacterized protein</fullName>
    </submittedName>
</protein>
<reference evidence="2" key="1">
    <citation type="submission" date="2006-09" db="EMBL/GenBank/DDBJ databases">
        <title>Complete sequence of Rhodopseudomonas palustris BisA53.</title>
        <authorList>
            <consortium name="US DOE Joint Genome Institute"/>
            <person name="Copeland A."/>
            <person name="Lucas S."/>
            <person name="Lapidus A."/>
            <person name="Barry K."/>
            <person name="Detter J.C."/>
            <person name="Glavina del Rio T."/>
            <person name="Hammon N."/>
            <person name="Israni S."/>
            <person name="Dalin E."/>
            <person name="Tice H."/>
            <person name="Pitluck S."/>
            <person name="Chain P."/>
            <person name="Malfatti S."/>
            <person name="Shin M."/>
            <person name="Vergez L."/>
            <person name="Schmutz J."/>
            <person name="Larimer F."/>
            <person name="Land M."/>
            <person name="Hauser L."/>
            <person name="Pelletier D.A."/>
            <person name="Kyrpides N."/>
            <person name="Kim E."/>
            <person name="Harwood C.S."/>
            <person name="Oda Y."/>
            <person name="Richardson P."/>
        </authorList>
    </citation>
    <scope>NUCLEOTIDE SEQUENCE [LARGE SCALE GENOMIC DNA]</scope>
    <source>
        <strain evidence="2">BisA53</strain>
    </source>
</reference>
<dbReference type="HOGENOM" id="CLU_123335_1_0_5"/>
<feature type="transmembrane region" description="Helical" evidence="1">
    <location>
        <begin position="137"/>
        <end position="156"/>
    </location>
</feature>
<sequence length="189" mass="19615">MDRLSREPLTSAVGQSAARPLSSRLAHVLERSGLAMLGASGGLFVAARLAKTDVEVLTFPIIVLLLMAYGALGAYLGIDMPPQQCEASRADDDRAIARSRWIERLSSGGTFLGALAAFVSIYSIVVDENPHDAWTLSIGLAWLLGVSMQIVAGVVARSGTASALQSPTQGPMAPPCAGLVGSKPASLRG</sequence>
<evidence type="ECO:0000313" key="2">
    <source>
        <dbReference type="EMBL" id="ABJ08823.1"/>
    </source>
</evidence>
<dbReference type="KEGG" id="rpe:RPE_4904"/>
<accession>Q07GW1</accession>
<keyword evidence="1" id="KW-0812">Transmembrane</keyword>
<proteinExistence type="predicted"/>
<dbReference type="EMBL" id="CP000463">
    <property type="protein sequence ID" value="ABJ08823.1"/>
    <property type="molecule type" value="Genomic_DNA"/>
</dbReference>
<keyword evidence="1" id="KW-1133">Transmembrane helix</keyword>
<name>Q07GW1_RHOP5</name>
<evidence type="ECO:0000256" key="1">
    <source>
        <dbReference type="SAM" id="Phobius"/>
    </source>
</evidence>
<organism evidence="2">
    <name type="scientific">Rhodopseudomonas palustris (strain BisA53)</name>
    <dbReference type="NCBI Taxonomy" id="316055"/>
    <lineage>
        <taxon>Bacteria</taxon>
        <taxon>Pseudomonadati</taxon>
        <taxon>Pseudomonadota</taxon>
        <taxon>Alphaproteobacteria</taxon>
        <taxon>Hyphomicrobiales</taxon>
        <taxon>Nitrobacteraceae</taxon>
        <taxon>Rhodopseudomonas</taxon>
    </lineage>
</organism>
<feature type="transmembrane region" description="Helical" evidence="1">
    <location>
        <begin position="56"/>
        <end position="78"/>
    </location>
</feature>
<gene>
    <name evidence="2" type="ordered locus">RPE_4904</name>
</gene>